<comment type="subunit">
    <text evidence="3">The nucleosome is a histone octamer containing two molecules each of H2A, H2B, H3 and H4 assembled in one H3-H4 heterotetramer and two H2A-H2B heterodimers. The octamer wraps approximately 147 bp of DNA.</text>
</comment>
<dbReference type="InterPro" id="IPR000558">
    <property type="entry name" value="Histone_H2B"/>
</dbReference>
<dbReference type="PANTHER" id="PTHR23428">
    <property type="entry name" value="HISTONE H2B"/>
    <property type="match status" value="1"/>
</dbReference>
<dbReference type="GO" id="GO:0046982">
    <property type="term" value="F:protein heterodimerization activity"/>
    <property type="evidence" value="ECO:0007669"/>
    <property type="project" value="InterPro"/>
</dbReference>
<proteinExistence type="evidence at transcript level"/>
<feature type="domain" description="Core Histone H2A/H2B/H3" evidence="4">
    <location>
        <begin position="83"/>
        <end position="158"/>
    </location>
</feature>
<dbReference type="InterPro" id="IPR009072">
    <property type="entry name" value="Histone-fold"/>
</dbReference>
<comment type="similarity">
    <text evidence="2">Belongs to the histone H2B family.</text>
</comment>
<protein>
    <submittedName>
        <fullName evidence="5">MgH2B.in</fullName>
    </submittedName>
</protein>
<dbReference type="GO" id="GO:0030527">
    <property type="term" value="F:structural constituent of chromatin"/>
    <property type="evidence" value="ECO:0007669"/>
    <property type="project" value="InterPro"/>
</dbReference>
<dbReference type="SUPFAM" id="SSF47113">
    <property type="entry name" value="Histone-fold"/>
    <property type="match status" value="1"/>
</dbReference>
<dbReference type="GO" id="GO:0000786">
    <property type="term" value="C:nucleosome"/>
    <property type="evidence" value="ECO:0007669"/>
    <property type="project" value="InterPro"/>
</dbReference>
<organism evidence="5">
    <name type="scientific">Lilium davidii var. unicolor</name>
    <dbReference type="NCBI Taxonomy" id="1473204"/>
    <lineage>
        <taxon>Eukaryota</taxon>
        <taxon>Viridiplantae</taxon>
        <taxon>Streptophyta</taxon>
        <taxon>Embryophyta</taxon>
        <taxon>Tracheophyta</taxon>
        <taxon>Spermatophyta</taxon>
        <taxon>Magnoliopsida</taxon>
        <taxon>Liliopsida</taxon>
        <taxon>Liliales</taxon>
        <taxon>Liliaceae</taxon>
        <taxon>Lilium</taxon>
    </lineage>
</organism>
<gene>
    <name evidence="5" type="primary">histone</name>
</gene>
<name>A0A0U5KQX1_LILDA</name>
<evidence type="ECO:0000256" key="1">
    <source>
        <dbReference type="ARBA" id="ARBA00002001"/>
    </source>
</evidence>
<dbReference type="PRINTS" id="PR00621">
    <property type="entry name" value="HISTONEH2B"/>
</dbReference>
<dbReference type="GO" id="GO:0003677">
    <property type="term" value="F:DNA binding"/>
    <property type="evidence" value="ECO:0007669"/>
    <property type="project" value="InterPro"/>
</dbReference>
<sequence>MAPKKKPSKLVGTVTKTRKVTETQTLKVSLTKGLKPEDQQTTTNKFEVSVTGKQSKTQPLIVSTNTNLVPKKEKEESPTTTLMVKKKRKNRKAGGEYKRYVYMVLKTVHPDMTVSSKAMMVMEGMMQDMFERLVTEAVRLVQYMKKATLTCREIQTAVMLVLPGELGKHAVSEGAKAITNYMAAVGSGNGGAA</sequence>
<dbReference type="CDD" id="cd22910">
    <property type="entry name" value="HFD_H2B"/>
    <property type="match status" value="1"/>
</dbReference>
<reference evidence="5" key="1">
    <citation type="submission" date="2015-11" db="EMBL/GenBank/DDBJ databases">
        <authorList>
            <person name="Zhang Y."/>
            <person name="Guo Z."/>
        </authorList>
    </citation>
    <scope>NUCLEOTIDE SEQUENCE</scope>
    <source>
        <tissue evidence="5">Pollen</tissue>
    </source>
</reference>
<comment type="function">
    <text evidence="1">Core component of nucleosome. Nucleosomes wrap and compact DNA into chromatin, limiting DNA accessibility to the cellular machineries which require DNA as a template. Histones thereby play a central role in transcription regulation, DNA repair, DNA replication and chromosomal stability. DNA accessibility is regulated via a complex set of post-translational modifications of histones, also called histone code, and nucleosome remodeling.</text>
</comment>
<reference evidence="5" key="2">
    <citation type="submission" date="2016-01" db="EMBL/GenBank/DDBJ databases">
        <title>Proteomic analysis reveals the differential histone programmes between male germline cells and vegetative cells.</title>
        <authorList>
            <person name="Tai W."/>
            <person name="Hao Y."/>
        </authorList>
    </citation>
    <scope>NUCLEOTIDE SEQUENCE</scope>
    <source>
        <tissue evidence="5">Pollen</tissue>
    </source>
</reference>
<dbReference type="Pfam" id="PF00125">
    <property type="entry name" value="Histone"/>
    <property type="match status" value="1"/>
</dbReference>
<evidence type="ECO:0000313" key="5">
    <source>
        <dbReference type="EMBL" id="CUT18450.1"/>
    </source>
</evidence>
<dbReference type="EMBL" id="LN906620">
    <property type="protein sequence ID" value="CUT18450.1"/>
    <property type="molecule type" value="mRNA"/>
</dbReference>
<dbReference type="SMART" id="SM00427">
    <property type="entry name" value="H2B"/>
    <property type="match status" value="1"/>
</dbReference>
<dbReference type="GO" id="GO:0005634">
    <property type="term" value="C:nucleus"/>
    <property type="evidence" value="ECO:0007669"/>
    <property type="project" value="UniProtKB-ARBA"/>
</dbReference>
<dbReference type="FunFam" id="1.10.20.10:FF:000043">
    <property type="entry name" value="Histone H2B"/>
    <property type="match status" value="1"/>
</dbReference>
<dbReference type="InterPro" id="IPR007125">
    <property type="entry name" value="H2A/H2B/H3"/>
</dbReference>
<evidence type="ECO:0000259" key="4">
    <source>
        <dbReference type="Pfam" id="PF00125"/>
    </source>
</evidence>
<evidence type="ECO:0000256" key="3">
    <source>
        <dbReference type="ARBA" id="ARBA00011538"/>
    </source>
</evidence>
<accession>A0A0U5KQX1</accession>
<dbReference type="AlphaFoldDB" id="A0A0U5KQX1"/>
<evidence type="ECO:0000256" key="2">
    <source>
        <dbReference type="ARBA" id="ARBA00006846"/>
    </source>
</evidence>
<dbReference type="Gene3D" id="1.10.20.10">
    <property type="entry name" value="Histone, subunit A"/>
    <property type="match status" value="1"/>
</dbReference>